<evidence type="ECO:0000313" key="2">
    <source>
        <dbReference type="Proteomes" id="UP001055093"/>
    </source>
</evidence>
<proteinExistence type="predicted"/>
<dbReference type="Proteomes" id="UP001055093">
    <property type="component" value="Unassembled WGS sequence"/>
</dbReference>
<reference evidence="1" key="1">
    <citation type="journal article" date="2021" name="Front. Microbiol.">
        <title>Comprehensive Comparative Genomics and Phenotyping of Methylobacterium Species.</title>
        <authorList>
            <person name="Alessa O."/>
            <person name="Ogura Y."/>
            <person name="Fujitani Y."/>
            <person name="Takami H."/>
            <person name="Hayashi T."/>
            <person name="Sahin N."/>
            <person name="Tani A."/>
        </authorList>
    </citation>
    <scope>NUCLEOTIDE SEQUENCE</scope>
    <source>
        <strain evidence="1">DSM 14458</strain>
    </source>
</reference>
<accession>A0ABQ4UUU0</accession>
<dbReference type="RefSeq" id="WP_238308042.1">
    <property type="nucleotide sequence ID" value="NZ_BPRE01000007.1"/>
</dbReference>
<sequence length="177" mass="18153">MPGYGTSPFQSAAQVAAAVGLSRSGNSRIPAGNVVTSTSETAFLPKMTIPANTLVPGSCIRLLQFGLYSSSGLTPSITPRIRLGGVSLLPLRAIMGLIGTANSPWQADATFLVTESGIVGTGILTIDDNQVRIFGGPPIVGLNYGQPLDLTSSAQWSAAGNAITCQGWLAEVLKPAP</sequence>
<keyword evidence="2" id="KW-1185">Reference proteome</keyword>
<dbReference type="EMBL" id="BPRE01000007">
    <property type="protein sequence ID" value="GJE75874.1"/>
    <property type="molecule type" value="Genomic_DNA"/>
</dbReference>
<gene>
    <name evidence="1" type="ORF">BGCPKDLD_2461</name>
</gene>
<reference evidence="1" key="2">
    <citation type="submission" date="2021-08" db="EMBL/GenBank/DDBJ databases">
        <authorList>
            <person name="Tani A."/>
            <person name="Ola A."/>
            <person name="Ogura Y."/>
            <person name="Katsura K."/>
            <person name="Hayashi T."/>
        </authorList>
    </citation>
    <scope>NUCLEOTIDE SEQUENCE</scope>
    <source>
        <strain evidence="1">DSM 14458</strain>
    </source>
</reference>
<comment type="caution">
    <text evidence="1">The sequence shown here is derived from an EMBL/GenBank/DDBJ whole genome shotgun (WGS) entry which is preliminary data.</text>
</comment>
<organism evidence="1 2">
    <name type="scientific">Methylorubrum suomiense</name>
    <dbReference type="NCBI Taxonomy" id="144191"/>
    <lineage>
        <taxon>Bacteria</taxon>
        <taxon>Pseudomonadati</taxon>
        <taxon>Pseudomonadota</taxon>
        <taxon>Alphaproteobacteria</taxon>
        <taxon>Hyphomicrobiales</taxon>
        <taxon>Methylobacteriaceae</taxon>
        <taxon>Methylorubrum</taxon>
    </lineage>
</organism>
<name>A0ABQ4UUU0_9HYPH</name>
<evidence type="ECO:0000313" key="1">
    <source>
        <dbReference type="EMBL" id="GJE75874.1"/>
    </source>
</evidence>
<protein>
    <submittedName>
        <fullName evidence="1">Uncharacterized protein</fullName>
    </submittedName>
</protein>